<gene>
    <name evidence="7" type="ORF">COX36_01220</name>
</gene>
<name>A0A2G9YX73_9BACT</name>
<feature type="coiled-coil region" evidence="5">
    <location>
        <begin position="3"/>
        <end position="30"/>
    </location>
</feature>
<dbReference type="AlphaFoldDB" id="A0A2G9YX73"/>
<evidence type="ECO:0000256" key="5">
    <source>
        <dbReference type="SAM" id="Coils"/>
    </source>
</evidence>
<dbReference type="Proteomes" id="UP000230273">
    <property type="component" value="Unassembled WGS sequence"/>
</dbReference>
<dbReference type="SUPFAM" id="SSF57716">
    <property type="entry name" value="Glucocorticoid receptor-like (DNA-binding domain)"/>
    <property type="match status" value="1"/>
</dbReference>
<keyword evidence="5" id="KW-0175">Coiled coil</keyword>
<dbReference type="EMBL" id="PCRP01000018">
    <property type="protein sequence ID" value="PIP23812.1"/>
    <property type="molecule type" value="Genomic_DNA"/>
</dbReference>
<comment type="caution">
    <text evidence="7">The sequence shown here is derived from an EMBL/GenBank/DDBJ whole genome shotgun (WGS) entry which is preliminary data.</text>
</comment>
<dbReference type="PANTHER" id="PTHR33823:SF4">
    <property type="entry name" value="GENERAL STRESS PROTEIN 16O"/>
    <property type="match status" value="1"/>
</dbReference>
<feature type="non-terminal residue" evidence="7">
    <location>
        <position position="112"/>
    </location>
</feature>
<keyword evidence="1" id="KW-0479">Metal-binding</keyword>
<feature type="domain" description="Zinc finger DksA/TraR C4-type" evidence="6">
    <location>
        <begin position="87"/>
        <end position="112"/>
    </location>
</feature>
<comment type="caution">
    <text evidence="4">Lacks conserved residue(s) required for the propagation of feature annotation.</text>
</comment>
<accession>A0A2G9YX73</accession>
<dbReference type="Pfam" id="PF01258">
    <property type="entry name" value="zf-dskA_traR"/>
    <property type="match status" value="1"/>
</dbReference>
<evidence type="ECO:0000313" key="7">
    <source>
        <dbReference type="EMBL" id="PIP23812.1"/>
    </source>
</evidence>
<dbReference type="PROSITE" id="PS51128">
    <property type="entry name" value="ZF_DKSA_2"/>
    <property type="match status" value="1"/>
</dbReference>
<reference evidence="7 8" key="1">
    <citation type="submission" date="2017-09" db="EMBL/GenBank/DDBJ databases">
        <title>Depth-based differentiation of microbial function through sediment-hosted aquifers and enrichment of novel symbionts in the deep terrestrial subsurface.</title>
        <authorList>
            <person name="Probst A.J."/>
            <person name="Ladd B."/>
            <person name="Jarett J.K."/>
            <person name="Geller-Mcgrath D.E."/>
            <person name="Sieber C.M."/>
            <person name="Emerson J.B."/>
            <person name="Anantharaman K."/>
            <person name="Thomas B.C."/>
            <person name="Malmstrom R."/>
            <person name="Stieglmeier M."/>
            <person name="Klingl A."/>
            <person name="Woyke T."/>
            <person name="Ryan C.M."/>
            <person name="Banfield J.F."/>
        </authorList>
    </citation>
    <scope>NUCLEOTIDE SEQUENCE [LARGE SCALE GENOMIC DNA]</scope>
    <source>
        <strain evidence="7">CG23_combo_of_CG06-09_8_20_14_all_38_19</strain>
    </source>
</reference>
<protein>
    <recommendedName>
        <fullName evidence="6">Zinc finger DksA/TraR C4-type domain-containing protein</fullName>
    </recommendedName>
</protein>
<evidence type="ECO:0000259" key="6">
    <source>
        <dbReference type="Pfam" id="PF01258"/>
    </source>
</evidence>
<dbReference type="InterPro" id="IPR000962">
    <property type="entry name" value="Znf_DskA_TraR"/>
</dbReference>
<dbReference type="PANTHER" id="PTHR33823">
    <property type="entry name" value="RNA POLYMERASE-BINDING TRANSCRIPTION FACTOR DKSA-RELATED"/>
    <property type="match status" value="1"/>
</dbReference>
<evidence type="ECO:0000256" key="3">
    <source>
        <dbReference type="ARBA" id="ARBA00022833"/>
    </source>
</evidence>
<organism evidence="7 8">
    <name type="scientific">Candidatus Nealsonbacteria bacterium CG23_combo_of_CG06-09_8_20_14_all_38_19</name>
    <dbReference type="NCBI Taxonomy" id="1974721"/>
    <lineage>
        <taxon>Bacteria</taxon>
        <taxon>Candidatus Nealsoniibacteriota</taxon>
    </lineage>
</organism>
<keyword evidence="2" id="KW-0863">Zinc-finger</keyword>
<evidence type="ECO:0000256" key="1">
    <source>
        <dbReference type="ARBA" id="ARBA00022723"/>
    </source>
</evidence>
<dbReference type="Gene3D" id="1.20.120.910">
    <property type="entry name" value="DksA, coiled-coil domain"/>
    <property type="match status" value="1"/>
</dbReference>
<dbReference type="GO" id="GO:0008270">
    <property type="term" value="F:zinc ion binding"/>
    <property type="evidence" value="ECO:0007669"/>
    <property type="project" value="UniProtKB-KW"/>
</dbReference>
<evidence type="ECO:0000313" key="8">
    <source>
        <dbReference type="Proteomes" id="UP000230273"/>
    </source>
</evidence>
<evidence type="ECO:0000256" key="2">
    <source>
        <dbReference type="ARBA" id="ARBA00022771"/>
    </source>
</evidence>
<proteinExistence type="predicted"/>
<dbReference type="InterPro" id="IPR037187">
    <property type="entry name" value="DnaK_N"/>
</dbReference>
<keyword evidence="3" id="KW-0862">Zinc</keyword>
<sequence>MDKKSFEELRQKLEEKKETLEKQLGSFAKKDKNVKGDWDTKFPEFADGELEEAASEVEEYSINLPIEFSLETRLRDINLALEKIKKGKYGTCEKCGKKIPEERLKAFPEARF</sequence>
<evidence type="ECO:0000256" key="4">
    <source>
        <dbReference type="PROSITE-ProRule" id="PRU00510"/>
    </source>
</evidence>
<dbReference type="SUPFAM" id="SSF109635">
    <property type="entry name" value="DnaK suppressor protein DksA, alpha-hairpin domain"/>
    <property type="match status" value="1"/>
</dbReference>